<dbReference type="RefSeq" id="WP_301201829.1">
    <property type="nucleotide sequence ID" value="NZ_JAPDPI010000046.1"/>
</dbReference>
<organism evidence="1 2">
    <name type="scientific">Plebeiibacterium marinum</name>
    <dbReference type="NCBI Taxonomy" id="2992111"/>
    <lineage>
        <taxon>Bacteria</taxon>
        <taxon>Pseudomonadati</taxon>
        <taxon>Bacteroidota</taxon>
        <taxon>Bacteroidia</taxon>
        <taxon>Marinilabiliales</taxon>
        <taxon>Marinilabiliaceae</taxon>
        <taxon>Plebeiibacterium</taxon>
    </lineage>
</organism>
<sequence>MMILPRTILKQELAKKLYPQSSNTTSAMQLLRKEIKLSQELSTKLDKLTRNKRAHYFTHKELELILEHFCISQEEFDGL</sequence>
<protein>
    <submittedName>
        <fullName evidence="1">DUF4248 domain-containing protein</fullName>
    </submittedName>
</protein>
<comment type="caution">
    <text evidence="1">The sequence shown here is derived from an EMBL/GenBank/DDBJ whole genome shotgun (WGS) entry which is preliminary data.</text>
</comment>
<accession>A0AAE3MG79</accession>
<name>A0AAE3MG79_9BACT</name>
<evidence type="ECO:0000313" key="2">
    <source>
        <dbReference type="Proteomes" id="UP001207408"/>
    </source>
</evidence>
<dbReference type="EMBL" id="JAPDPI010000046">
    <property type="protein sequence ID" value="MCW3807423.1"/>
    <property type="molecule type" value="Genomic_DNA"/>
</dbReference>
<dbReference type="AlphaFoldDB" id="A0AAE3MG79"/>
<evidence type="ECO:0000313" key="1">
    <source>
        <dbReference type="EMBL" id="MCW3807423.1"/>
    </source>
</evidence>
<keyword evidence="2" id="KW-1185">Reference proteome</keyword>
<dbReference type="Pfam" id="PF14053">
    <property type="entry name" value="DUF4248"/>
    <property type="match status" value="1"/>
</dbReference>
<gene>
    <name evidence="1" type="ORF">OM074_17460</name>
</gene>
<dbReference type="InterPro" id="IPR025342">
    <property type="entry name" value="DUF4248"/>
</dbReference>
<reference evidence="1" key="1">
    <citation type="submission" date="2022-10" db="EMBL/GenBank/DDBJ databases">
        <authorList>
            <person name="Yu W.X."/>
        </authorList>
    </citation>
    <scope>NUCLEOTIDE SEQUENCE</scope>
    <source>
        <strain evidence="1">D04</strain>
    </source>
</reference>
<dbReference type="Proteomes" id="UP001207408">
    <property type="component" value="Unassembled WGS sequence"/>
</dbReference>
<proteinExistence type="predicted"/>